<feature type="domain" description="MacB-like periplasmic core" evidence="1">
    <location>
        <begin position="14"/>
        <end position="150"/>
    </location>
</feature>
<feature type="non-terminal residue" evidence="2">
    <location>
        <position position="152"/>
    </location>
</feature>
<evidence type="ECO:0000313" key="2">
    <source>
        <dbReference type="EMBL" id="GAH15793.1"/>
    </source>
</evidence>
<proteinExistence type="predicted"/>
<protein>
    <recommendedName>
        <fullName evidence="1">MacB-like periplasmic core domain-containing protein</fullName>
    </recommendedName>
</protein>
<sequence length="152" mass="17066">MNIQVGDKRYRKKNHHYISYQEAKRFKDEFIFPGVVSISIDASGIATAKHKSEKTNPNIWVLGADENYLRVSGKKLSRGRNFSSTEIETNRNFALVGSEIVNTLFEDSENPLNKVISVGSGKYKIIGVLEPQGSSFMGDERLCVLPVTNVRQ</sequence>
<gene>
    <name evidence="2" type="ORF">S01H4_62044</name>
</gene>
<comment type="caution">
    <text evidence="2">The sequence shown here is derived from an EMBL/GenBank/DDBJ whole genome shotgun (WGS) entry which is preliminary data.</text>
</comment>
<dbReference type="AlphaFoldDB" id="X1F4S0"/>
<dbReference type="InterPro" id="IPR025857">
    <property type="entry name" value="MacB_PCD"/>
</dbReference>
<dbReference type="Pfam" id="PF12704">
    <property type="entry name" value="MacB_PCD"/>
    <property type="match status" value="1"/>
</dbReference>
<evidence type="ECO:0000259" key="1">
    <source>
        <dbReference type="Pfam" id="PF12704"/>
    </source>
</evidence>
<reference evidence="2" key="1">
    <citation type="journal article" date="2014" name="Front. Microbiol.">
        <title>High frequency of phylogenetically diverse reductive dehalogenase-homologous genes in deep subseafloor sedimentary metagenomes.</title>
        <authorList>
            <person name="Kawai M."/>
            <person name="Futagami T."/>
            <person name="Toyoda A."/>
            <person name="Takaki Y."/>
            <person name="Nishi S."/>
            <person name="Hori S."/>
            <person name="Arai W."/>
            <person name="Tsubouchi T."/>
            <person name="Morono Y."/>
            <person name="Uchiyama I."/>
            <person name="Ito T."/>
            <person name="Fujiyama A."/>
            <person name="Inagaki F."/>
            <person name="Takami H."/>
        </authorList>
    </citation>
    <scope>NUCLEOTIDE SEQUENCE</scope>
    <source>
        <strain evidence="2">Expedition CK06-06</strain>
    </source>
</reference>
<name>X1F4S0_9ZZZZ</name>
<dbReference type="EMBL" id="BART01036927">
    <property type="protein sequence ID" value="GAH15793.1"/>
    <property type="molecule type" value="Genomic_DNA"/>
</dbReference>
<organism evidence="2">
    <name type="scientific">marine sediment metagenome</name>
    <dbReference type="NCBI Taxonomy" id="412755"/>
    <lineage>
        <taxon>unclassified sequences</taxon>
        <taxon>metagenomes</taxon>
        <taxon>ecological metagenomes</taxon>
    </lineage>
</organism>
<accession>X1F4S0</accession>